<feature type="signal peptide" evidence="1">
    <location>
        <begin position="1"/>
        <end position="29"/>
    </location>
</feature>
<dbReference type="RefSeq" id="XP_018289782.1">
    <property type="nucleotide sequence ID" value="XM_018436332.1"/>
</dbReference>
<gene>
    <name evidence="2" type="ORF">PHYBLDRAFT_170403</name>
</gene>
<protein>
    <submittedName>
        <fullName evidence="2">Uncharacterized protein</fullName>
    </submittedName>
</protein>
<sequence>MISGKHSSFTTNFRCFSIVWLIQLAIISGKPKDLDSFLLAIIDEISSLEKHGLIIKKFNGKQIKAKVHMVMTSGDIPQVTQFCHHTGHMSNKGCRICEVEGVSPPHGKGKYYQDRNVTLRTINDFVRDKTATSIKEANIFAKLPTFSRLCFYGLDEMHLIGHKINKLVYKLVREGVRAIEYIDFLLYVVPTLLVSLFTRQTTQKALLALVKGCSICLQWNLNENLIVEIENNFNIWHQFLDSEITKKNLSVRVFSPINHYIIYINLITRKIDNLRVYSTRSMEQTIDRYSKLIKNFDELQTDPQYTMNTIQIAARALIGSPVYSLEINKRKRSKFSRGNQYIKFHVIYQNKTHWFIVSVVFYYSHNISHHDENSRQFLMLVSVMNDHSAAYYDNYIPVVTLEATSIYQRLVVISLNDIQNQVGLVQTTMDSKKYKVVAPYYIFNEDIKSTAEKLSHIKL</sequence>
<feature type="chain" id="PRO_5007840158" evidence="1">
    <location>
        <begin position="30"/>
        <end position="459"/>
    </location>
</feature>
<reference evidence="3" key="1">
    <citation type="submission" date="2015-06" db="EMBL/GenBank/DDBJ databases">
        <title>Expansion of signal transduction pathways in fungi by whole-genome duplication.</title>
        <authorList>
            <consortium name="DOE Joint Genome Institute"/>
            <person name="Corrochano L.M."/>
            <person name="Kuo A."/>
            <person name="Marcet-Houben M."/>
            <person name="Polaino S."/>
            <person name="Salamov A."/>
            <person name="Villalobos J.M."/>
            <person name="Alvarez M.I."/>
            <person name="Avalos J."/>
            <person name="Benito E.P."/>
            <person name="Benoit I."/>
            <person name="Burger G."/>
            <person name="Camino L.P."/>
            <person name="Canovas D."/>
            <person name="Cerda-Olmedo E."/>
            <person name="Cheng J.-F."/>
            <person name="Dominguez A."/>
            <person name="Elias M."/>
            <person name="Eslava A.P."/>
            <person name="Glaser F."/>
            <person name="Grimwood J."/>
            <person name="Gutierrez G."/>
            <person name="Heitman J."/>
            <person name="Henrissat B."/>
            <person name="Iturriaga E.A."/>
            <person name="Lang B.F."/>
            <person name="Lavin J.L."/>
            <person name="Lee S."/>
            <person name="Li W."/>
            <person name="Lindquist E."/>
            <person name="Lopez-Garcia S."/>
            <person name="Luque E.M."/>
            <person name="Marcos A.T."/>
            <person name="Martin J."/>
            <person name="McCluskey K."/>
            <person name="Medina H.R."/>
            <person name="Miralles-Duran A."/>
            <person name="Miyazaki A."/>
            <person name="Munoz-Torres E."/>
            <person name="Oguiza J.A."/>
            <person name="Ohm R."/>
            <person name="Olmedo M."/>
            <person name="Orejas M."/>
            <person name="Ortiz-Castellanos L."/>
            <person name="Pisabarro A.G."/>
            <person name="Rodriguez-Romero J."/>
            <person name="Ruiz-Herrera J."/>
            <person name="Ruiz-Vazquez R."/>
            <person name="Sanz C."/>
            <person name="Schackwitz W."/>
            <person name="Schmutz J."/>
            <person name="Shahriari M."/>
            <person name="Shelest E."/>
            <person name="Silva-Franco F."/>
            <person name="Soanes D."/>
            <person name="Syed K."/>
            <person name="Tagua V.G."/>
            <person name="Talbot N.J."/>
            <person name="Thon M."/>
            <person name="De vries R.P."/>
            <person name="Wiebenga A."/>
            <person name="Yadav J.S."/>
            <person name="Braun E.L."/>
            <person name="Baker S."/>
            <person name="Garre V."/>
            <person name="Horwitz B."/>
            <person name="Torres-Martinez S."/>
            <person name="Idnurm A."/>
            <person name="Herrera-Estrella A."/>
            <person name="Gabaldon T."/>
            <person name="Grigoriev I.V."/>
        </authorList>
    </citation>
    <scope>NUCLEOTIDE SEQUENCE [LARGE SCALE GENOMIC DNA]</scope>
    <source>
        <strain evidence="3">NRRL 1555(-)</strain>
    </source>
</reference>
<keyword evidence="1" id="KW-0732">Signal</keyword>
<dbReference type="InParanoid" id="A0A162TXA8"/>
<keyword evidence="3" id="KW-1185">Reference proteome</keyword>
<dbReference type="Proteomes" id="UP000077315">
    <property type="component" value="Unassembled WGS sequence"/>
</dbReference>
<dbReference type="EMBL" id="KV440985">
    <property type="protein sequence ID" value="OAD71742.1"/>
    <property type="molecule type" value="Genomic_DNA"/>
</dbReference>
<proteinExistence type="predicted"/>
<dbReference type="VEuPathDB" id="FungiDB:PHYBLDRAFT_170403"/>
<evidence type="ECO:0000313" key="3">
    <source>
        <dbReference type="Proteomes" id="UP000077315"/>
    </source>
</evidence>
<evidence type="ECO:0000256" key="1">
    <source>
        <dbReference type="SAM" id="SignalP"/>
    </source>
</evidence>
<dbReference type="OrthoDB" id="2282972at2759"/>
<evidence type="ECO:0000313" key="2">
    <source>
        <dbReference type="EMBL" id="OAD71742.1"/>
    </source>
</evidence>
<accession>A0A162TXA8</accession>
<name>A0A162TXA8_PHYB8</name>
<dbReference type="GeneID" id="28997238"/>
<dbReference type="AlphaFoldDB" id="A0A162TXA8"/>
<organism evidence="2 3">
    <name type="scientific">Phycomyces blakesleeanus (strain ATCC 8743b / DSM 1359 / FGSC 10004 / NBRC 33097 / NRRL 1555)</name>
    <dbReference type="NCBI Taxonomy" id="763407"/>
    <lineage>
        <taxon>Eukaryota</taxon>
        <taxon>Fungi</taxon>
        <taxon>Fungi incertae sedis</taxon>
        <taxon>Mucoromycota</taxon>
        <taxon>Mucoromycotina</taxon>
        <taxon>Mucoromycetes</taxon>
        <taxon>Mucorales</taxon>
        <taxon>Phycomycetaceae</taxon>
        <taxon>Phycomyces</taxon>
    </lineage>
</organism>